<dbReference type="InterPro" id="IPR011646">
    <property type="entry name" value="KAP_P-loop"/>
</dbReference>
<dbReference type="Proteomes" id="UP000514716">
    <property type="component" value="Chromosome"/>
</dbReference>
<dbReference type="KEGG" id="pdec:H1Q58_03365"/>
<evidence type="ECO:0000313" key="3">
    <source>
        <dbReference type="Proteomes" id="UP000514716"/>
    </source>
</evidence>
<protein>
    <submittedName>
        <fullName evidence="2">AAA family ATPase</fullName>
    </submittedName>
</protein>
<reference evidence="2 3" key="1">
    <citation type="submission" date="2020-07" db="EMBL/GenBank/DDBJ databases">
        <title>Screening of a cold-adapted Planococcus bacterium producing protease in traditional shrimp paste and protease identification by genome sequencing.</title>
        <authorList>
            <person name="Gao R."/>
            <person name="Leng W."/>
            <person name="Chu Q."/>
            <person name="Wu X."/>
            <person name="Liu H."/>
            <person name="Li X."/>
        </authorList>
    </citation>
    <scope>NUCLEOTIDE SEQUENCE [LARGE SCALE GENOMIC DNA]</scope>
    <source>
        <strain evidence="2 3">XJ11</strain>
    </source>
</reference>
<name>A0A7D7MFK2_PLAMR</name>
<organism evidence="2 3">
    <name type="scientific">Planococcus maritimus</name>
    <dbReference type="NCBI Taxonomy" id="192421"/>
    <lineage>
        <taxon>Bacteria</taxon>
        <taxon>Bacillati</taxon>
        <taxon>Bacillota</taxon>
        <taxon>Bacilli</taxon>
        <taxon>Bacillales</taxon>
        <taxon>Caryophanaceae</taxon>
        <taxon>Planococcus</taxon>
    </lineage>
</organism>
<dbReference type="PANTHER" id="PTHR22674">
    <property type="entry name" value="NTPASE, KAP FAMILY P-LOOP DOMAIN-CONTAINING 1"/>
    <property type="match status" value="1"/>
</dbReference>
<dbReference type="Pfam" id="PF07693">
    <property type="entry name" value="KAP_NTPase"/>
    <property type="match status" value="1"/>
</dbReference>
<gene>
    <name evidence="2" type="ORF">H1Q58_03365</name>
</gene>
<dbReference type="InterPro" id="IPR052754">
    <property type="entry name" value="NTPase_KAP_P-loop"/>
</dbReference>
<dbReference type="AlphaFoldDB" id="A0A7D7MFK2"/>
<feature type="domain" description="KAP NTPase" evidence="1">
    <location>
        <begin position="24"/>
        <end position="297"/>
    </location>
</feature>
<dbReference type="EMBL" id="CP059540">
    <property type="protein sequence ID" value="QMT18073.1"/>
    <property type="molecule type" value="Genomic_DNA"/>
</dbReference>
<dbReference type="RefSeq" id="WP_182092727.1">
    <property type="nucleotide sequence ID" value="NZ_CP059540.1"/>
</dbReference>
<dbReference type="PANTHER" id="PTHR22674:SF6">
    <property type="entry name" value="NTPASE KAP FAMILY P-LOOP DOMAIN-CONTAINING PROTEIN 1"/>
    <property type="match status" value="1"/>
</dbReference>
<dbReference type="Gene3D" id="3.40.50.300">
    <property type="entry name" value="P-loop containing nucleotide triphosphate hydrolases"/>
    <property type="match status" value="1"/>
</dbReference>
<keyword evidence="3" id="KW-1185">Reference proteome</keyword>
<proteinExistence type="predicted"/>
<evidence type="ECO:0000313" key="2">
    <source>
        <dbReference type="EMBL" id="QMT18073.1"/>
    </source>
</evidence>
<sequence length="705" mass="81195">MLNENYSSDSPVTDPQFDRFNRYQFSKRVAQVISKRDDPSSIVIGLYGAWGNGKTSVLNFIEGQLDNEDKVVCMKFNPWRFGTEDEMLIYFFHELSKTIERTIISKKEKLGGAIEKFAKPIAAIAGKSGVIDGVQLFFSQADVQDLRKRIEEILQEEKKRIVILIDDIDRLDKNEIHTLFRLVKLTADFNYTAYILAFDKDVVSSALSEKFGGSPTKLGSSFIEKIIQVPLSLPILDGEDLRSFYVNEIMKVLLLSNIELSDVDLRNFMLEFTGGLEGQLRTPRQVKMYSNTLMFVLPILQEEVNTVDLMLLEGIKVLLPELYSLIYENPSLFLENTKYGMDFEQSEKENRKKQLEDVLESISNEKKEKLKGLLFFLFPKLSSLYKNNSFSTGSEVKWSENKRVCSPNYFKRYFTYAISATDISDIAIGNLIARAENQSVDEVIEDMQTIMTEKNASKLVSKLRALSTSFTSQQSKILAIAMAQIGGSLPNPIEFLRMFNSYSQAAAFTGDCIENLEDREERKKLAAEIIKQASSLTFALESYRWFRRDTDERPNPNGFNDYEYSEVEKVLANRIKWEMGNNETIDTVELEWFPSFLTIWKKYEEAEEIKITMDKKIQRNPAFLFDLLSSYTATVSSDYGTEKSSFKKENYESIERVLDVDEIASEIKKIYSEFQEDDLYPECIGTSRQEMLARQFLWFYKKADG</sequence>
<evidence type="ECO:0000259" key="1">
    <source>
        <dbReference type="Pfam" id="PF07693"/>
    </source>
</evidence>
<accession>A0A7D7MFK2</accession>
<dbReference type="SUPFAM" id="SSF52540">
    <property type="entry name" value="P-loop containing nucleoside triphosphate hydrolases"/>
    <property type="match status" value="1"/>
</dbReference>
<dbReference type="InterPro" id="IPR027417">
    <property type="entry name" value="P-loop_NTPase"/>
</dbReference>